<evidence type="ECO:0000256" key="5">
    <source>
        <dbReference type="ARBA" id="ARBA00022777"/>
    </source>
</evidence>
<dbReference type="Gene3D" id="3.30.200.20">
    <property type="entry name" value="Phosphorylase Kinase, domain 1"/>
    <property type="match status" value="1"/>
</dbReference>
<dbReference type="InterPro" id="IPR005280">
    <property type="entry name" value="Homoserine_kinase_II"/>
</dbReference>
<comment type="similarity">
    <text evidence="7 8">Belongs to the pseudomonas-type ThrB family.</text>
</comment>
<evidence type="ECO:0000256" key="8">
    <source>
        <dbReference type="HAMAP-Rule" id="MF_00301"/>
    </source>
</evidence>
<evidence type="ECO:0000256" key="7">
    <source>
        <dbReference type="ARBA" id="ARBA00038240"/>
    </source>
</evidence>
<keyword evidence="3 8" id="KW-0791">Threonine biosynthesis</keyword>
<keyword evidence="6 8" id="KW-0067">ATP-binding</keyword>
<dbReference type="NCBIfam" id="TIGR00938">
    <property type="entry name" value="thrB_alt"/>
    <property type="match status" value="1"/>
</dbReference>
<sequence length="334" mass="36694">MTGRLRSRIPHRMAVYTDITDEELNTLLADFDLGAPLAFKGIAEGVENSNFLLETEAGRFILTVYEKRVREDELPYFLGLTRWLAQHGYPSATPMIDRAGEALKRVRGKPCAIFSFLPGLSVRRPSAAHCRQAGEGLARLHLAAEGFAMTRANDLGQAAWAPMFAKLHGDAEALKPGLAAVIEGDLERLAKAWPQDLPSGVIHADYFPDNVFFNPDGTFAGTIDFYFACNDALAYDIAVALNAWCFEADGSFNITSARAMLAGYETHRPLNRAERDALPVLAHGAAMRFFLTRLHDWGATPPGALVRPKDPLEYERKLAVHRSAPDLVLLGEAS</sequence>
<dbReference type="InterPro" id="IPR050249">
    <property type="entry name" value="Pseudomonas-type_ThrB"/>
</dbReference>
<dbReference type="InterPro" id="IPR002575">
    <property type="entry name" value="Aminoglycoside_PTrfase"/>
</dbReference>
<dbReference type="SUPFAM" id="SSF56112">
    <property type="entry name" value="Protein kinase-like (PK-like)"/>
    <property type="match status" value="1"/>
</dbReference>
<feature type="domain" description="Aminoglycoside phosphotransferase" evidence="10">
    <location>
        <begin position="40"/>
        <end position="270"/>
    </location>
</feature>
<organism evidence="11 12">
    <name type="scientific">Phenylobacterium koreense</name>
    <dbReference type="NCBI Taxonomy" id="266125"/>
    <lineage>
        <taxon>Bacteria</taxon>
        <taxon>Pseudomonadati</taxon>
        <taxon>Pseudomonadota</taxon>
        <taxon>Alphaproteobacteria</taxon>
        <taxon>Caulobacterales</taxon>
        <taxon>Caulobacteraceae</taxon>
        <taxon>Phenylobacterium</taxon>
    </lineage>
</organism>
<comment type="pathway">
    <text evidence="8">Amino-acid biosynthesis; L-threonine biosynthesis; L-threonine from L-aspartate: step 4/5.</text>
</comment>
<gene>
    <name evidence="8" type="primary">thrB</name>
    <name evidence="11" type="ORF">ABID41_000856</name>
</gene>
<comment type="catalytic activity">
    <reaction evidence="8">
        <text>L-homoserine + ATP = O-phospho-L-homoserine + ADP + H(+)</text>
        <dbReference type="Rhea" id="RHEA:13985"/>
        <dbReference type="ChEBI" id="CHEBI:15378"/>
        <dbReference type="ChEBI" id="CHEBI:30616"/>
        <dbReference type="ChEBI" id="CHEBI:57476"/>
        <dbReference type="ChEBI" id="CHEBI:57590"/>
        <dbReference type="ChEBI" id="CHEBI:456216"/>
        <dbReference type="EC" id="2.7.1.39"/>
    </reaction>
</comment>
<dbReference type="HAMAP" id="MF_00301">
    <property type="entry name" value="Homoser_kinase_2"/>
    <property type="match status" value="1"/>
</dbReference>
<comment type="caution">
    <text evidence="11">The sequence shown here is derived from an EMBL/GenBank/DDBJ whole genome shotgun (WGS) entry which is preliminary data.</text>
</comment>
<dbReference type="EC" id="2.7.1.39" evidence="8 9"/>
<dbReference type="Pfam" id="PF01636">
    <property type="entry name" value="APH"/>
    <property type="match status" value="1"/>
</dbReference>
<protein>
    <recommendedName>
        <fullName evidence="8 9">Homoserine kinase</fullName>
        <shortName evidence="8">HK</shortName>
        <shortName evidence="8">HSK</shortName>
        <ecNumber evidence="8 9">2.7.1.39</ecNumber>
    </recommendedName>
</protein>
<dbReference type="InterPro" id="IPR011009">
    <property type="entry name" value="Kinase-like_dom_sf"/>
</dbReference>
<evidence type="ECO:0000313" key="11">
    <source>
        <dbReference type="EMBL" id="MET3525761.1"/>
    </source>
</evidence>
<dbReference type="PANTHER" id="PTHR21064">
    <property type="entry name" value="AMINOGLYCOSIDE PHOSPHOTRANSFERASE DOMAIN-CONTAINING PROTEIN-RELATED"/>
    <property type="match status" value="1"/>
</dbReference>
<evidence type="ECO:0000313" key="12">
    <source>
        <dbReference type="Proteomes" id="UP001549110"/>
    </source>
</evidence>
<evidence type="ECO:0000256" key="6">
    <source>
        <dbReference type="ARBA" id="ARBA00022840"/>
    </source>
</evidence>
<keyword evidence="5 8" id="KW-0418">Kinase</keyword>
<reference evidence="11 12" key="1">
    <citation type="submission" date="2024-06" db="EMBL/GenBank/DDBJ databases">
        <title>Genomic Encyclopedia of Type Strains, Phase IV (KMG-IV): sequencing the most valuable type-strain genomes for metagenomic binning, comparative biology and taxonomic classification.</title>
        <authorList>
            <person name="Goeker M."/>
        </authorList>
    </citation>
    <scope>NUCLEOTIDE SEQUENCE [LARGE SCALE GENOMIC DNA]</scope>
    <source>
        <strain evidence="11 12">DSM 17809</strain>
    </source>
</reference>
<evidence type="ECO:0000259" key="10">
    <source>
        <dbReference type="Pfam" id="PF01636"/>
    </source>
</evidence>
<evidence type="ECO:0000256" key="4">
    <source>
        <dbReference type="ARBA" id="ARBA00022741"/>
    </source>
</evidence>
<keyword evidence="1 8" id="KW-0028">Amino-acid biosynthesis</keyword>
<name>A0ABV2EHA3_9CAUL</name>
<keyword evidence="12" id="KW-1185">Reference proteome</keyword>
<accession>A0ABV2EHA3</accession>
<dbReference type="CDD" id="cd05153">
    <property type="entry name" value="HomoserineK_II"/>
    <property type="match status" value="1"/>
</dbReference>
<keyword evidence="4 8" id="KW-0547">Nucleotide-binding</keyword>
<dbReference type="PANTHER" id="PTHR21064:SF6">
    <property type="entry name" value="AMINOGLYCOSIDE PHOSPHOTRANSFERASE DOMAIN-CONTAINING PROTEIN"/>
    <property type="match status" value="1"/>
</dbReference>
<evidence type="ECO:0000256" key="9">
    <source>
        <dbReference type="NCBIfam" id="TIGR00938"/>
    </source>
</evidence>
<keyword evidence="2 8" id="KW-0808">Transferase</keyword>
<dbReference type="Gene3D" id="3.90.1200.10">
    <property type="match status" value="1"/>
</dbReference>
<evidence type="ECO:0000256" key="2">
    <source>
        <dbReference type="ARBA" id="ARBA00022679"/>
    </source>
</evidence>
<dbReference type="GO" id="GO:0004413">
    <property type="term" value="F:homoserine kinase activity"/>
    <property type="evidence" value="ECO:0007669"/>
    <property type="project" value="UniProtKB-EC"/>
</dbReference>
<evidence type="ECO:0000256" key="3">
    <source>
        <dbReference type="ARBA" id="ARBA00022697"/>
    </source>
</evidence>
<evidence type="ECO:0000256" key="1">
    <source>
        <dbReference type="ARBA" id="ARBA00022605"/>
    </source>
</evidence>
<dbReference type="NCBIfam" id="NF003558">
    <property type="entry name" value="PRK05231.1"/>
    <property type="match status" value="1"/>
</dbReference>
<proteinExistence type="inferred from homology"/>
<dbReference type="EMBL" id="JBEPLU010000001">
    <property type="protein sequence ID" value="MET3525761.1"/>
    <property type="molecule type" value="Genomic_DNA"/>
</dbReference>
<dbReference type="Proteomes" id="UP001549110">
    <property type="component" value="Unassembled WGS sequence"/>
</dbReference>